<dbReference type="Gene3D" id="2.60.40.180">
    <property type="entry name" value="Transthyretin/hydroxyisourate hydrolase domain"/>
    <property type="match status" value="1"/>
</dbReference>
<evidence type="ECO:0000256" key="4">
    <source>
        <dbReference type="ARBA" id="ARBA00011881"/>
    </source>
</evidence>
<dbReference type="PROSITE" id="PS00768">
    <property type="entry name" value="TRANSTHYRETIN_1"/>
    <property type="match status" value="1"/>
</dbReference>
<evidence type="ECO:0000313" key="10">
    <source>
        <dbReference type="EMBL" id="WUM22141.1"/>
    </source>
</evidence>
<keyword evidence="5 8" id="KW-0659">Purine metabolism</keyword>
<evidence type="ECO:0000256" key="5">
    <source>
        <dbReference type="ARBA" id="ARBA00022631"/>
    </source>
</evidence>
<dbReference type="PANTHER" id="PTHR10395">
    <property type="entry name" value="URICASE AND TRANSTHYRETIN-RELATED"/>
    <property type="match status" value="1"/>
</dbReference>
<evidence type="ECO:0000256" key="3">
    <source>
        <dbReference type="ARBA" id="ARBA00009850"/>
    </source>
</evidence>
<dbReference type="InterPro" id="IPR036817">
    <property type="entry name" value="Transthyretin/HIU_hydrolase_sf"/>
</dbReference>
<evidence type="ECO:0000256" key="1">
    <source>
        <dbReference type="ARBA" id="ARBA00001043"/>
    </source>
</evidence>
<name>A0AAU4K808_9NOCA</name>
<protein>
    <recommendedName>
        <fullName evidence="8">5-hydroxyisourate hydrolase</fullName>
        <shortName evidence="8">HIU hydrolase</shortName>
        <shortName evidence="8">HIUHase</shortName>
        <ecNumber evidence="8">3.5.2.17</ecNumber>
    </recommendedName>
</protein>
<organism evidence="10 11">
    <name type="scientific">Williamsia herbipolensis</name>
    <dbReference type="NCBI Taxonomy" id="1603258"/>
    <lineage>
        <taxon>Bacteria</taxon>
        <taxon>Bacillati</taxon>
        <taxon>Actinomycetota</taxon>
        <taxon>Actinomycetes</taxon>
        <taxon>Mycobacteriales</taxon>
        <taxon>Nocardiaceae</taxon>
        <taxon>Williamsia</taxon>
    </lineage>
</organism>
<feature type="binding site" evidence="7">
    <location>
        <position position="42"/>
    </location>
    <ligand>
        <name>substrate</name>
    </ligand>
</feature>
<keyword evidence="6 8" id="KW-0378">Hydrolase</keyword>
<sequence>MSTLSTHVLDAVAGLPAVGVAVSLTGAGGDQIATGTTDSDGRIAALAEGLEAGVYRITFDTGAWFAEHGVDGFYPEVVICFTVVDVARHHHVPVLLSPYAYSTYRGS</sequence>
<dbReference type="InterPro" id="IPR023416">
    <property type="entry name" value="Transthyretin/HIU_hydrolase_d"/>
</dbReference>
<dbReference type="InterPro" id="IPR023418">
    <property type="entry name" value="Thyroxine_BS"/>
</dbReference>
<dbReference type="EMBL" id="CP108021">
    <property type="protein sequence ID" value="WUM22141.1"/>
    <property type="molecule type" value="Genomic_DNA"/>
</dbReference>
<dbReference type="KEGG" id="whr:OG579_10400"/>
<feature type="binding site" evidence="7">
    <location>
        <position position="104"/>
    </location>
    <ligand>
        <name>substrate</name>
    </ligand>
</feature>
<dbReference type="AlphaFoldDB" id="A0AAU4K808"/>
<dbReference type="SUPFAM" id="SSF49472">
    <property type="entry name" value="Transthyretin (synonym: prealbumin)"/>
    <property type="match status" value="1"/>
</dbReference>
<evidence type="ECO:0000313" key="11">
    <source>
        <dbReference type="Proteomes" id="UP001432128"/>
    </source>
</evidence>
<accession>A0AAU4K808</accession>
<evidence type="ECO:0000256" key="2">
    <source>
        <dbReference type="ARBA" id="ARBA00002704"/>
    </source>
</evidence>
<evidence type="ECO:0000256" key="6">
    <source>
        <dbReference type="ARBA" id="ARBA00022801"/>
    </source>
</evidence>
<comment type="catalytic activity">
    <reaction evidence="1 8">
        <text>5-hydroxyisourate + H2O = 5-hydroxy-2-oxo-4-ureido-2,5-dihydro-1H-imidazole-5-carboxylate + H(+)</text>
        <dbReference type="Rhea" id="RHEA:23736"/>
        <dbReference type="ChEBI" id="CHEBI:15377"/>
        <dbReference type="ChEBI" id="CHEBI:15378"/>
        <dbReference type="ChEBI" id="CHEBI:18072"/>
        <dbReference type="ChEBI" id="CHEBI:58639"/>
        <dbReference type="EC" id="3.5.2.17"/>
    </reaction>
</comment>
<evidence type="ECO:0000256" key="7">
    <source>
        <dbReference type="PIRSR" id="PIRSR600895-51"/>
    </source>
</evidence>
<dbReference type="EC" id="3.5.2.17" evidence="8"/>
<dbReference type="PRINTS" id="PR00189">
    <property type="entry name" value="TRNSTHYRETIN"/>
</dbReference>
<feature type="domain" description="Transthyretin/hydroxyisourate hydrolase" evidence="9">
    <location>
        <begin position="1"/>
        <end position="106"/>
    </location>
</feature>
<dbReference type="RefSeq" id="WP_045821349.1">
    <property type="nucleotide sequence ID" value="NZ_CP108021.1"/>
</dbReference>
<dbReference type="Proteomes" id="UP001432128">
    <property type="component" value="Chromosome"/>
</dbReference>
<dbReference type="InterPro" id="IPR014306">
    <property type="entry name" value="Hydroxyisourate_hydrolase"/>
</dbReference>
<dbReference type="CDD" id="cd05822">
    <property type="entry name" value="TLP_HIUase"/>
    <property type="match status" value="1"/>
</dbReference>
<dbReference type="GO" id="GO:0006144">
    <property type="term" value="P:purine nucleobase metabolic process"/>
    <property type="evidence" value="ECO:0007669"/>
    <property type="project" value="UniProtKB-KW"/>
</dbReference>
<keyword evidence="11" id="KW-1185">Reference proteome</keyword>
<reference evidence="10 11" key="1">
    <citation type="submission" date="2022-10" db="EMBL/GenBank/DDBJ databases">
        <title>The complete genomes of actinobacterial strains from the NBC collection.</title>
        <authorList>
            <person name="Joergensen T.S."/>
            <person name="Alvarez Arevalo M."/>
            <person name="Sterndorff E.B."/>
            <person name="Faurdal D."/>
            <person name="Vuksanovic O."/>
            <person name="Mourched A.-S."/>
            <person name="Charusanti P."/>
            <person name="Shaw S."/>
            <person name="Blin K."/>
            <person name="Weber T."/>
        </authorList>
    </citation>
    <scope>NUCLEOTIDE SEQUENCE [LARGE SCALE GENOMIC DNA]</scope>
    <source>
        <strain evidence="10 11">NBC_00319</strain>
    </source>
</reference>
<dbReference type="PANTHER" id="PTHR10395:SF7">
    <property type="entry name" value="5-HYDROXYISOURATE HYDROLASE"/>
    <property type="match status" value="1"/>
</dbReference>
<comment type="similarity">
    <text evidence="3 8">Belongs to the transthyretin family. 5-hydroxyisourate hydrolase subfamily.</text>
</comment>
<evidence type="ECO:0000259" key="9">
    <source>
        <dbReference type="SMART" id="SM00095"/>
    </source>
</evidence>
<comment type="function">
    <text evidence="2">Catalyzes the hydrolysis of 5-hydroxyisourate (HIU) to 2-oxo-4-hydroxy-4-carboxy-5-ureidoimidazoline (OHCU).</text>
</comment>
<dbReference type="NCBIfam" id="TIGR02962">
    <property type="entry name" value="hdxy_isourate"/>
    <property type="match status" value="1"/>
</dbReference>
<dbReference type="InterPro" id="IPR000895">
    <property type="entry name" value="Transthyretin/HIU_hydrolase"/>
</dbReference>
<dbReference type="GO" id="GO:0033971">
    <property type="term" value="F:hydroxyisourate hydrolase activity"/>
    <property type="evidence" value="ECO:0007669"/>
    <property type="project" value="UniProtKB-EC"/>
</dbReference>
<feature type="binding site" evidence="7">
    <location>
        <position position="7"/>
    </location>
    <ligand>
        <name>substrate</name>
    </ligand>
</feature>
<comment type="subunit">
    <text evidence="4 8">Homotetramer.</text>
</comment>
<evidence type="ECO:0000256" key="8">
    <source>
        <dbReference type="RuleBase" id="RU361270"/>
    </source>
</evidence>
<dbReference type="Pfam" id="PF00576">
    <property type="entry name" value="Transthyretin"/>
    <property type="match status" value="1"/>
</dbReference>
<proteinExistence type="inferred from homology"/>
<gene>
    <name evidence="10" type="primary">uraH</name>
    <name evidence="10" type="ORF">OG579_10400</name>
</gene>
<dbReference type="SMART" id="SM00095">
    <property type="entry name" value="TR_THY"/>
    <property type="match status" value="1"/>
</dbReference>